<evidence type="ECO:0000256" key="3">
    <source>
        <dbReference type="ARBA" id="ARBA00022605"/>
    </source>
</evidence>
<evidence type="ECO:0000313" key="11">
    <source>
        <dbReference type="Proteomes" id="UP000238701"/>
    </source>
</evidence>
<reference evidence="11" key="1">
    <citation type="submission" date="2018-02" db="EMBL/GenBank/DDBJ databases">
        <authorList>
            <person name="Hausmann B."/>
        </authorList>
    </citation>
    <scope>NUCLEOTIDE SEQUENCE [LARGE SCALE GENOMIC DNA]</scope>
    <source>
        <strain evidence="11">Peat soil MAG SbA1</strain>
    </source>
</reference>
<dbReference type="FunFam" id="3.20.20.70:FF:000024">
    <property type="entry name" value="Indole-3-glycerol phosphate synthase"/>
    <property type="match status" value="1"/>
</dbReference>
<keyword evidence="3 8" id="KW-0028">Amino-acid biosynthesis</keyword>
<dbReference type="Proteomes" id="UP000238701">
    <property type="component" value="Unassembled WGS sequence"/>
</dbReference>
<dbReference type="SUPFAM" id="SSF51366">
    <property type="entry name" value="Ribulose-phoshate binding barrel"/>
    <property type="match status" value="1"/>
</dbReference>
<dbReference type="UniPathway" id="UPA00035">
    <property type="reaction ID" value="UER00043"/>
</dbReference>
<dbReference type="CDD" id="cd00331">
    <property type="entry name" value="IGPS"/>
    <property type="match status" value="1"/>
</dbReference>
<dbReference type="Pfam" id="PF00218">
    <property type="entry name" value="IGPS"/>
    <property type="match status" value="1"/>
</dbReference>
<evidence type="ECO:0000256" key="8">
    <source>
        <dbReference type="HAMAP-Rule" id="MF_00134"/>
    </source>
</evidence>
<dbReference type="InterPro" id="IPR011060">
    <property type="entry name" value="RibuloseP-bd_barrel"/>
</dbReference>
<evidence type="ECO:0000256" key="1">
    <source>
        <dbReference type="ARBA" id="ARBA00001633"/>
    </source>
</evidence>
<accession>A0A2U3KV80</accession>
<dbReference type="InterPro" id="IPR045186">
    <property type="entry name" value="Indole-3-glycerol_P_synth"/>
</dbReference>
<evidence type="ECO:0000256" key="4">
    <source>
        <dbReference type="ARBA" id="ARBA00022793"/>
    </source>
</evidence>
<dbReference type="InterPro" id="IPR013785">
    <property type="entry name" value="Aldolase_TIM"/>
</dbReference>
<comment type="similarity">
    <text evidence="8">Belongs to the TrpC family.</text>
</comment>
<dbReference type="InterPro" id="IPR013798">
    <property type="entry name" value="Indole-3-glycerol_P_synth_dom"/>
</dbReference>
<dbReference type="GO" id="GO:0004640">
    <property type="term" value="F:phosphoribosylanthranilate isomerase activity"/>
    <property type="evidence" value="ECO:0007669"/>
    <property type="project" value="TreeGrafter"/>
</dbReference>
<proteinExistence type="inferred from homology"/>
<keyword evidence="5 8" id="KW-0822">Tryptophan biosynthesis</keyword>
<comment type="catalytic activity">
    <reaction evidence="1 8">
        <text>1-(2-carboxyphenylamino)-1-deoxy-D-ribulose 5-phosphate + H(+) = (1S,2R)-1-C-(indol-3-yl)glycerol 3-phosphate + CO2 + H2O</text>
        <dbReference type="Rhea" id="RHEA:23476"/>
        <dbReference type="ChEBI" id="CHEBI:15377"/>
        <dbReference type="ChEBI" id="CHEBI:15378"/>
        <dbReference type="ChEBI" id="CHEBI:16526"/>
        <dbReference type="ChEBI" id="CHEBI:58613"/>
        <dbReference type="ChEBI" id="CHEBI:58866"/>
        <dbReference type="EC" id="4.1.1.48"/>
    </reaction>
</comment>
<evidence type="ECO:0000256" key="6">
    <source>
        <dbReference type="ARBA" id="ARBA00023141"/>
    </source>
</evidence>
<dbReference type="NCBIfam" id="NF001377">
    <property type="entry name" value="PRK00278.2-4"/>
    <property type="match status" value="1"/>
</dbReference>
<dbReference type="PROSITE" id="PS00614">
    <property type="entry name" value="IGPS"/>
    <property type="match status" value="1"/>
</dbReference>
<gene>
    <name evidence="8 10" type="primary">trpC</name>
    <name evidence="10" type="ORF">SBA1_50010</name>
</gene>
<dbReference type="EMBL" id="OMOD01000144">
    <property type="protein sequence ID" value="SPF43558.1"/>
    <property type="molecule type" value="Genomic_DNA"/>
</dbReference>
<evidence type="ECO:0000256" key="5">
    <source>
        <dbReference type="ARBA" id="ARBA00022822"/>
    </source>
</evidence>
<name>A0A2U3KV80_9BACT</name>
<dbReference type="PANTHER" id="PTHR22854:SF2">
    <property type="entry name" value="INDOLE-3-GLYCEROL-PHOSPHATE SYNTHASE"/>
    <property type="match status" value="1"/>
</dbReference>
<dbReference type="Gene3D" id="3.20.20.70">
    <property type="entry name" value="Aldolase class I"/>
    <property type="match status" value="1"/>
</dbReference>
<organism evidence="10 11">
    <name type="scientific">Candidatus Sulfotelmatobacter kueseliae</name>
    <dbReference type="NCBI Taxonomy" id="2042962"/>
    <lineage>
        <taxon>Bacteria</taxon>
        <taxon>Pseudomonadati</taxon>
        <taxon>Acidobacteriota</taxon>
        <taxon>Terriglobia</taxon>
        <taxon>Terriglobales</taxon>
        <taxon>Candidatus Korobacteraceae</taxon>
        <taxon>Candidatus Sulfotelmatobacter</taxon>
    </lineage>
</organism>
<evidence type="ECO:0000256" key="2">
    <source>
        <dbReference type="ARBA" id="ARBA00004696"/>
    </source>
</evidence>
<dbReference type="OrthoDB" id="9804217at2"/>
<dbReference type="HAMAP" id="MF_00134_A">
    <property type="entry name" value="IGPS_A"/>
    <property type="match status" value="1"/>
</dbReference>
<comment type="pathway">
    <text evidence="2 8">Amino-acid biosynthesis; L-tryptophan biosynthesis; L-tryptophan from chorismate: step 4/5.</text>
</comment>
<protein>
    <recommendedName>
        <fullName evidence="8">Indole-3-glycerol phosphate synthase</fullName>
        <shortName evidence="8">IGPS</shortName>
        <ecNumber evidence="8">4.1.1.48</ecNumber>
    </recommendedName>
</protein>
<dbReference type="GO" id="GO:0004425">
    <property type="term" value="F:indole-3-glycerol-phosphate synthase activity"/>
    <property type="evidence" value="ECO:0007669"/>
    <property type="project" value="UniProtKB-UniRule"/>
</dbReference>
<keyword evidence="6 8" id="KW-0057">Aromatic amino acid biosynthesis</keyword>
<dbReference type="EC" id="4.1.1.48" evidence="8"/>
<evidence type="ECO:0000313" key="10">
    <source>
        <dbReference type="EMBL" id="SPF43558.1"/>
    </source>
</evidence>
<dbReference type="InterPro" id="IPR001468">
    <property type="entry name" value="Indole-3-GlycerolPSynthase_CS"/>
</dbReference>
<keyword evidence="4 8" id="KW-0210">Decarboxylase</keyword>
<dbReference type="AlphaFoldDB" id="A0A2U3KV80"/>
<evidence type="ECO:0000256" key="7">
    <source>
        <dbReference type="ARBA" id="ARBA00023239"/>
    </source>
</evidence>
<dbReference type="PANTHER" id="PTHR22854">
    <property type="entry name" value="TRYPTOPHAN BIOSYNTHESIS PROTEIN"/>
    <property type="match status" value="1"/>
</dbReference>
<keyword evidence="7 8" id="KW-0456">Lyase</keyword>
<dbReference type="GO" id="GO:0000162">
    <property type="term" value="P:L-tryptophan biosynthetic process"/>
    <property type="evidence" value="ECO:0007669"/>
    <property type="project" value="UniProtKB-UniRule"/>
</dbReference>
<dbReference type="HAMAP" id="MF_00134_B">
    <property type="entry name" value="IGPS_B"/>
    <property type="match status" value="1"/>
</dbReference>
<sequence>MAAVLDRIVAATRARVAEARRSADLRELERWAEQHAPRGFRRALAAKGRDGVAVIAELKKASPSKGLIRADFRPAELARELEAVGAAALSVLTDEEFFQGSLENLREASAAVKIPCLRKDFIVDEFQLVEARANAADAVLLIVAALHEQELGRLASSARSHGLDFLCEIHDGEELQRALDAGCDLIGVNTRDLRTFQVNLETAFQLVEKFPANVVRVAESGIRSPEDVARLRAAGYDAFLVGESLMRAEKPGEALRVLLTAAAGVRQGVSSAR</sequence>
<feature type="domain" description="Indole-3-glycerol phosphate synthase" evidence="9">
    <location>
        <begin position="5"/>
        <end position="256"/>
    </location>
</feature>
<evidence type="ECO:0000259" key="9">
    <source>
        <dbReference type="Pfam" id="PF00218"/>
    </source>
</evidence>